<feature type="transmembrane region" description="Helical" evidence="1">
    <location>
        <begin position="245"/>
        <end position="263"/>
    </location>
</feature>
<reference evidence="2" key="1">
    <citation type="journal article" date="2019" name="Database">
        <title>The radish genome database (RadishGD): an integrated information resource for radish genomics.</title>
        <authorList>
            <person name="Yu H.J."/>
            <person name="Baek S."/>
            <person name="Lee Y.J."/>
            <person name="Cho A."/>
            <person name="Mun J.H."/>
        </authorList>
    </citation>
    <scope>NUCLEOTIDE SEQUENCE [LARGE SCALE GENOMIC DNA]</scope>
    <source>
        <strain evidence="2">cv. WK10039</strain>
    </source>
</reference>
<gene>
    <name evidence="3" type="primary">LOC130497592</name>
</gene>
<evidence type="ECO:0000313" key="2">
    <source>
        <dbReference type="Proteomes" id="UP000504610"/>
    </source>
</evidence>
<sequence length="272" mass="29547">MDFFGTELLSDKAQISDFKNASSHRSSSTSCYKRDSVSLSGCCLIPNFSIFTAPSPPSCATTLHPADEVCPNSAARTLRKLRSVERDADISPSTSSIWARPKSFSKVNSFSMSLDGFTEPLIQTIVNATLYPSIQKRSLFLWVPVDSPVPPSKTFSMRRVVPPATKQMKLSKSLTVLLSCGAVCTGPEDATDFVSTIFRGVDCLSTSRFKVTKFQLSGFAVNFTSTHSSLTQNSLSIYPRGFSTFIFYVILLSLCTVSGAMITSSSKCSPNV</sequence>
<protein>
    <submittedName>
        <fullName evidence="3">Uncharacterized protein LOC130497592</fullName>
    </submittedName>
</protein>
<dbReference type="RefSeq" id="XP_056846594.1">
    <property type="nucleotide sequence ID" value="XM_056990614.1"/>
</dbReference>
<keyword evidence="1" id="KW-0812">Transmembrane</keyword>
<keyword evidence="1" id="KW-0472">Membrane</keyword>
<name>A0A9W3C517_RAPSA</name>
<organism evidence="2 3">
    <name type="scientific">Raphanus sativus</name>
    <name type="common">Radish</name>
    <name type="synonym">Raphanus raphanistrum var. sativus</name>
    <dbReference type="NCBI Taxonomy" id="3726"/>
    <lineage>
        <taxon>Eukaryota</taxon>
        <taxon>Viridiplantae</taxon>
        <taxon>Streptophyta</taxon>
        <taxon>Embryophyta</taxon>
        <taxon>Tracheophyta</taxon>
        <taxon>Spermatophyta</taxon>
        <taxon>Magnoliopsida</taxon>
        <taxon>eudicotyledons</taxon>
        <taxon>Gunneridae</taxon>
        <taxon>Pentapetalae</taxon>
        <taxon>rosids</taxon>
        <taxon>malvids</taxon>
        <taxon>Brassicales</taxon>
        <taxon>Brassicaceae</taxon>
        <taxon>Brassiceae</taxon>
        <taxon>Raphanus</taxon>
    </lineage>
</organism>
<dbReference type="GeneID" id="130497592"/>
<dbReference type="Proteomes" id="UP000504610">
    <property type="component" value="Chromosome 1"/>
</dbReference>
<proteinExistence type="predicted"/>
<evidence type="ECO:0000256" key="1">
    <source>
        <dbReference type="SAM" id="Phobius"/>
    </source>
</evidence>
<dbReference type="AlphaFoldDB" id="A0A9W3C517"/>
<reference evidence="3" key="2">
    <citation type="submission" date="2025-08" db="UniProtKB">
        <authorList>
            <consortium name="RefSeq"/>
        </authorList>
    </citation>
    <scope>IDENTIFICATION</scope>
    <source>
        <tissue evidence="3">Leaf</tissue>
    </source>
</reference>
<dbReference type="KEGG" id="rsz:130497592"/>
<dbReference type="OrthoDB" id="1106700at2759"/>
<keyword evidence="2" id="KW-1185">Reference proteome</keyword>
<keyword evidence="1" id="KW-1133">Transmembrane helix</keyword>
<evidence type="ECO:0000313" key="3">
    <source>
        <dbReference type="RefSeq" id="XP_056846594.1"/>
    </source>
</evidence>
<accession>A0A9W3C517</accession>